<evidence type="ECO:0000313" key="1">
    <source>
        <dbReference type="EMBL" id="MDO1444606.1"/>
    </source>
</evidence>
<name>A0ABT8QXN4_9BACT</name>
<organism evidence="1 2">
    <name type="scientific">Rhodocytophaga aerolata</name>
    <dbReference type="NCBI Taxonomy" id="455078"/>
    <lineage>
        <taxon>Bacteria</taxon>
        <taxon>Pseudomonadati</taxon>
        <taxon>Bacteroidota</taxon>
        <taxon>Cytophagia</taxon>
        <taxon>Cytophagales</taxon>
        <taxon>Rhodocytophagaceae</taxon>
        <taxon>Rhodocytophaga</taxon>
    </lineage>
</organism>
<keyword evidence="2" id="KW-1185">Reference proteome</keyword>
<dbReference type="Proteomes" id="UP001168528">
    <property type="component" value="Unassembled WGS sequence"/>
</dbReference>
<dbReference type="RefSeq" id="WP_302035413.1">
    <property type="nucleotide sequence ID" value="NZ_JAUKPO010000001.1"/>
</dbReference>
<proteinExistence type="predicted"/>
<dbReference type="EMBL" id="JAUKPO010000001">
    <property type="protein sequence ID" value="MDO1444606.1"/>
    <property type="molecule type" value="Genomic_DNA"/>
</dbReference>
<sequence>MGFTILNDQPAAHDQFYFWAYRDIDIAVLTDDDSGQYYVYSIARAIEILRCRYPKAYQKLFMESRVFSTQAPKPGTFINRYSKILISFNNNTKASIAESGTVLGTNEDPSGAFGKYSNLAVISFHQANLLGSTNQGSKVLYDKSPDENYIRYLREGIVETLLHEMLHRYIETRRNIDELATTVVSARPNKVSTA</sequence>
<accession>A0ABT8QXN4</accession>
<protein>
    <submittedName>
        <fullName evidence="1">Uncharacterized protein</fullName>
    </submittedName>
</protein>
<gene>
    <name evidence="1" type="ORF">Q0590_00005</name>
</gene>
<comment type="caution">
    <text evidence="1">The sequence shown here is derived from an EMBL/GenBank/DDBJ whole genome shotgun (WGS) entry which is preliminary data.</text>
</comment>
<evidence type="ECO:0000313" key="2">
    <source>
        <dbReference type="Proteomes" id="UP001168528"/>
    </source>
</evidence>
<reference evidence="1" key="1">
    <citation type="submission" date="2023-07" db="EMBL/GenBank/DDBJ databases">
        <title>The genome sequence of Rhodocytophaga aerolata KACC 12507.</title>
        <authorList>
            <person name="Zhang X."/>
        </authorList>
    </citation>
    <scope>NUCLEOTIDE SEQUENCE</scope>
    <source>
        <strain evidence="1">KACC 12507</strain>
    </source>
</reference>